<dbReference type="GO" id="GO:0005524">
    <property type="term" value="F:ATP binding"/>
    <property type="evidence" value="ECO:0007669"/>
    <property type="project" value="UniProtKB-KW"/>
</dbReference>
<evidence type="ECO:0000313" key="9">
    <source>
        <dbReference type="Proteomes" id="UP000030661"/>
    </source>
</evidence>
<dbReference type="Gene3D" id="3.40.50.300">
    <property type="entry name" value="P-loop containing nucleotide triphosphate hydrolases"/>
    <property type="match status" value="1"/>
</dbReference>
<evidence type="ECO:0000256" key="6">
    <source>
        <dbReference type="ARBA" id="ARBA00039970"/>
    </source>
</evidence>
<dbReference type="GO" id="GO:0005829">
    <property type="term" value="C:cytosol"/>
    <property type="evidence" value="ECO:0007669"/>
    <property type="project" value="TreeGrafter"/>
</dbReference>
<sequence length="345" mass="38619">MSTCFTHCKGVQENQVSETYQKVIVVPPGNFLQNFVGKYDENLKLLEETFKISLSNRGNEFTLQGEEENVSLVERIVEELASLAAQGYFIGSGDIQAAIRIISQDSHAHLTDVYLQSIQVSSRKSGVNPKSLVQKQYIEAMKKYDLVFAIGPAGTGKTYLAMAMAIAALQQKECSRIILTRPAVEAGERLGFLPGDMFEKVNPYLRPLYDALYDMLDIDRARKLIERGLIEIAPIAFMRGRTLNDSFIILDEAQNTTAEQMKMFLTRLGYNSQAVVTGDITQIDLPADRTSGLKHVQTILKDIEGIKFVYFSKKDVVRHKLVQDIVDAYDRADARKKNHAPAESA</sequence>
<organism evidence="8">
    <name type="scientific">Vecturithrix granuli</name>
    <dbReference type="NCBI Taxonomy" id="1499967"/>
    <lineage>
        <taxon>Bacteria</taxon>
        <taxon>Candidatus Moduliflexota</taxon>
        <taxon>Candidatus Vecturitrichia</taxon>
        <taxon>Candidatus Vecturitrichales</taxon>
        <taxon>Candidatus Vecturitrichaceae</taxon>
        <taxon>Candidatus Vecturithrix</taxon>
    </lineage>
</organism>
<evidence type="ECO:0000259" key="7">
    <source>
        <dbReference type="SMART" id="SM00322"/>
    </source>
</evidence>
<feature type="domain" description="K Homology" evidence="7">
    <location>
        <begin position="18"/>
        <end position="82"/>
    </location>
</feature>
<keyword evidence="3" id="KW-0963">Cytoplasm</keyword>
<dbReference type="InterPro" id="IPR004087">
    <property type="entry name" value="KH_dom"/>
</dbReference>
<gene>
    <name evidence="8" type="ORF">U27_03835</name>
</gene>
<dbReference type="AlphaFoldDB" id="A0A081BX16"/>
<dbReference type="SMART" id="SM00322">
    <property type="entry name" value="KH"/>
    <property type="match status" value="1"/>
</dbReference>
<dbReference type="InterPro" id="IPR027417">
    <property type="entry name" value="P-loop_NTPase"/>
</dbReference>
<keyword evidence="9" id="KW-1185">Reference proteome</keyword>
<dbReference type="eggNOG" id="COG1702">
    <property type="taxonomic scope" value="Bacteria"/>
</dbReference>
<name>A0A081BX16_VECG1</name>
<dbReference type="HOGENOM" id="CLU_051654_0_0_0"/>
<proteinExistence type="inferred from homology"/>
<keyword evidence="5" id="KW-0067">ATP-binding</keyword>
<dbReference type="PANTHER" id="PTHR30473">
    <property type="entry name" value="PROTEIN PHOH"/>
    <property type="match status" value="1"/>
</dbReference>
<comment type="similarity">
    <text evidence="2">Belongs to the PhoH family.</text>
</comment>
<evidence type="ECO:0000256" key="5">
    <source>
        <dbReference type="ARBA" id="ARBA00022840"/>
    </source>
</evidence>
<evidence type="ECO:0000256" key="1">
    <source>
        <dbReference type="ARBA" id="ARBA00004496"/>
    </source>
</evidence>
<protein>
    <recommendedName>
        <fullName evidence="6">PhoH-like protein</fullName>
    </recommendedName>
</protein>
<evidence type="ECO:0000256" key="4">
    <source>
        <dbReference type="ARBA" id="ARBA00022741"/>
    </source>
</evidence>
<evidence type="ECO:0000313" key="8">
    <source>
        <dbReference type="EMBL" id="GAK56871.1"/>
    </source>
</evidence>
<dbReference type="GO" id="GO:0003676">
    <property type="term" value="F:nucleic acid binding"/>
    <property type="evidence" value="ECO:0007669"/>
    <property type="project" value="InterPro"/>
</dbReference>
<keyword evidence="4" id="KW-0547">Nucleotide-binding</keyword>
<dbReference type="SUPFAM" id="SSF52540">
    <property type="entry name" value="P-loop containing nucleoside triphosphate hydrolases"/>
    <property type="match status" value="1"/>
</dbReference>
<comment type="subcellular location">
    <subcellularLocation>
        <location evidence="1">Cytoplasm</location>
    </subcellularLocation>
</comment>
<evidence type="ECO:0000256" key="3">
    <source>
        <dbReference type="ARBA" id="ARBA00022490"/>
    </source>
</evidence>
<accession>A0A081BX16</accession>
<dbReference type="InterPro" id="IPR051451">
    <property type="entry name" value="PhoH2-like"/>
</dbReference>
<dbReference type="STRING" id="1499967.U27_03835"/>
<dbReference type="PANTHER" id="PTHR30473:SF1">
    <property type="entry name" value="PHOH-LIKE PROTEIN"/>
    <property type="match status" value="1"/>
</dbReference>
<evidence type="ECO:0000256" key="2">
    <source>
        <dbReference type="ARBA" id="ARBA00010393"/>
    </source>
</evidence>
<reference evidence="8" key="1">
    <citation type="journal article" date="2015" name="PeerJ">
        <title>First genomic representation of candidate bacterial phylum KSB3 points to enhanced environmental sensing as a trigger of wastewater bulking.</title>
        <authorList>
            <person name="Sekiguchi Y."/>
            <person name="Ohashi A."/>
            <person name="Parks D.H."/>
            <person name="Yamauchi T."/>
            <person name="Tyson G.W."/>
            <person name="Hugenholtz P."/>
        </authorList>
    </citation>
    <scope>NUCLEOTIDE SEQUENCE [LARGE SCALE GENOMIC DNA]</scope>
</reference>
<dbReference type="Proteomes" id="UP000030661">
    <property type="component" value="Unassembled WGS sequence"/>
</dbReference>
<dbReference type="InterPro" id="IPR003714">
    <property type="entry name" value="PhoH"/>
</dbReference>
<dbReference type="Pfam" id="PF02562">
    <property type="entry name" value="PhoH"/>
    <property type="match status" value="1"/>
</dbReference>
<dbReference type="EMBL" id="DF820465">
    <property type="protein sequence ID" value="GAK56871.1"/>
    <property type="molecule type" value="Genomic_DNA"/>
</dbReference>
<dbReference type="FunFam" id="3.40.50.300:FF:000013">
    <property type="entry name" value="PhoH family ATPase"/>
    <property type="match status" value="1"/>
</dbReference>